<proteinExistence type="predicted"/>
<accession>A0A0B7AGK9</accession>
<sequence length="90" mass="10077">MSMFWKAQASCVSRQWFGLSLGSKNPTDRFAGTVTVASIRTIDRADILNAIREMDQTVDSGSYYALLVPGHTRKAKNSTIVTHKACRKRR</sequence>
<organism evidence="1">
    <name type="scientific">Arion vulgaris</name>
    <dbReference type="NCBI Taxonomy" id="1028688"/>
    <lineage>
        <taxon>Eukaryota</taxon>
        <taxon>Metazoa</taxon>
        <taxon>Spiralia</taxon>
        <taxon>Lophotrochozoa</taxon>
        <taxon>Mollusca</taxon>
        <taxon>Gastropoda</taxon>
        <taxon>Heterobranchia</taxon>
        <taxon>Euthyneura</taxon>
        <taxon>Panpulmonata</taxon>
        <taxon>Eupulmonata</taxon>
        <taxon>Stylommatophora</taxon>
        <taxon>Helicina</taxon>
        <taxon>Arionoidea</taxon>
        <taxon>Arionidae</taxon>
        <taxon>Arion</taxon>
    </lineage>
</organism>
<feature type="non-terminal residue" evidence="1">
    <location>
        <position position="90"/>
    </location>
</feature>
<protein>
    <submittedName>
        <fullName evidence="1">Uncharacterized protein</fullName>
    </submittedName>
</protein>
<evidence type="ECO:0000313" key="1">
    <source>
        <dbReference type="EMBL" id="CEK79782.1"/>
    </source>
</evidence>
<reference evidence="1" key="1">
    <citation type="submission" date="2014-12" db="EMBL/GenBank/DDBJ databases">
        <title>Insight into the proteome of Arion vulgaris.</title>
        <authorList>
            <person name="Aradska J."/>
            <person name="Bulat T."/>
            <person name="Smidak R."/>
            <person name="Sarate P."/>
            <person name="Gangsoo J."/>
            <person name="Sialana F."/>
            <person name="Bilban M."/>
            <person name="Lubec G."/>
        </authorList>
    </citation>
    <scope>NUCLEOTIDE SEQUENCE</scope>
    <source>
        <tissue evidence="1">Skin</tissue>
    </source>
</reference>
<dbReference type="EMBL" id="HACG01032917">
    <property type="protein sequence ID" value="CEK79782.1"/>
    <property type="molecule type" value="Transcribed_RNA"/>
</dbReference>
<name>A0A0B7AGK9_9EUPU</name>
<gene>
    <name evidence="1" type="primary">ORF117439</name>
</gene>
<dbReference type="AlphaFoldDB" id="A0A0B7AGK9"/>